<dbReference type="CDD" id="cd18137">
    <property type="entry name" value="HLD_clamp_pol_III_gamma_tau"/>
    <property type="match status" value="1"/>
</dbReference>
<dbReference type="SMART" id="SM00382">
    <property type="entry name" value="AAA"/>
    <property type="match status" value="1"/>
</dbReference>
<dbReference type="PANTHER" id="PTHR11669:SF0">
    <property type="entry name" value="PROTEIN STICHEL-LIKE 2"/>
    <property type="match status" value="1"/>
</dbReference>
<dbReference type="GO" id="GO:0005524">
    <property type="term" value="F:ATP binding"/>
    <property type="evidence" value="ECO:0007669"/>
    <property type="project" value="UniProtKB-KW"/>
</dbReference>
<dbReference type="FunFam" id="3.40.50.300:FF:000014">
    <property type="entry name" value="DNA polymerase III subunit gamma/tau"/>
    <property type="match status" value="1"/>
</dbReference>
<keyword evidence="5 8" id="KW-0067">ATP-binding</keyword>
<dbReference type="GO" id="GO:0003887">
    <property type="term" value="F:DNA-directed DNA polymerase activity"/>
    <property type="evidence" value="ECO:0007669"/>
    <property type="project" value="UniProtKB-KW"/>
</dbReference>
<sequence length="490" mass="56214">MIWSKKMHITLYRKYRPSSFSEVSGENEIVKSLKLSLKNKSMAHAYLFSGPRGVGKTTIARLIAKGVNCLNLKENGEPCNECKNCKAINEGRFSDLIEIDAASNRSIDEIRSLKEKINYQPVEGLKKVYIIDEAHMLTKEAFNALLKTLEEPPAHVMFILATTELEKILPTIISRCQRYDFKPLDLKEMKAGLEHILKEENLSMTDDVYSVIYENSSGSMRDSISILERLIVTANGKEIDLKIAEDTLGITPSSRIKIFLNKILNENEYDIINELENLANESFDIELFFKDLAKYCKNAIVKKEIDIDKGLKIISTIYDVIGKFKFEDDKKLVGYVIVAEILSNTKQTVVKVVTTTQTNVNSPNSSIEEKPKDKEKVNIKLTISDVKNNWNSILAEANNKRFSYKAFLMGANPVRIENNNLYINYDKKYSFAKDLMETPEYSQEFTKIVKSFFNEDDLEIKYEVVGQKKEEENKNSEFFQKIENYFKGEN</sequence>
<dbReference type="GO" id="GO:0006261">
    <property type="term" value="P:DNA-templated DNA replication"/>
    <property type="evidence" value="ECO:0007669"/>
    <property type="project" value="TreeGrafter"/>
</dbReference>
<keyword evidence="4" id="KW-0862">Zinc</keyword>
<keyword evidence="8 10" id="KW-0808">Transferase</keyword>
<evidence type="ECO:0000259" key="9">
    <source>
        <dbReference type="SMART" id="SM00382"/>
    </source>
</evidence>
<dbReference type="Pfam" id="PF13177">
    <property type="entry name" value="DNA_pol3_delta2"/>
    <property type="match status" value="1"/>
</dbReference>
<dbReference type="Proteomes" id="UP000006454">
    <property type="component" value="Unassembled WGS sequence"/>
</dbReference>
<dbReference type="GO" id="GO:0046872">
    <property type="term" value="F:metal ion binding"/>
    <property type="evidence" value="ECO:0007669"/>
    <property type="project" value="UniProtKB-KW"/>
</dbReference>
<comment type="subunit">
    <text evidence="8">DNA polymerase III contains a core (composed of alpha, epsilon and theta chains) that associates with a tau subunit. This core dimerizes to form the POLIII' complex. PolIII' associates with the gamma complex (composed of gamma, delta, delta', psi and chi chains) and with the beta chain to form the complete DNA polymerase III complex.</text>
</comment>
<dbReference type="InterPro" id="IPR045085">
    <property type="entry name" value="HLD_clamp_pol_III_gamma_tau"/>
</dbReference>
<evidence type="ECO:0000256" key="5">
    <source>
        <dbReference type="ARBA" id="ARBA00022840"/>
    </source>
</evidence>
<dbReference type="InterPro" id="IPR012763">
    <property type="entry name" value="DNA_pol_III_sug/sutau_N"/>
</dbReference>
<dbReference type="CDD" id="cd00009">
    <property type="entry name" value="AAA"/>
    <property type="match status" value="1"/>
</dbReference>
<keyword evidence="6 8" id="KW-0239">DNA-directed DNA polymerase</keyword>
<dbReference type="SUPFAM" id="SSF52540">
    <property type="entry name" value="P-loop containing nucleoside triphosphate hydrolases"/>
    <property type="match status" value="1"/>
</dbReference>
<comment type="catalytic activity">
    <reaction evidence="7 8">
        <text>DNA(n) + a 2'-deoxyribonucleoside 5'-triphosphate = DNA(n+1) + diphosphate</text>
        <dbReference type="Rhea" id="RHEA:22508"/>
        <dbReference type="Rhea" id="RHEA-COMP:17339"/>
        <dbReference type="Rhea" id="RHEA-COMP:17340"/>
        <dbReference type="ChEBI" id="CHEBI:33019"/>
        <dbReference type="ChEBI" id="CHEBI:61560"/>
        <dbReference type="ChEBI" id="CHEBI:173112"/>
        <dbReference type="EC" id="2.7.7.7"/>
    </reaction>
</comment>
<dbReference type="Gene3D" id="3.40.50.300">
    <property type="entry name" value="P-loop containing nucleotide triphosphate hydrolases"/>
    <property type="match status" value="1"/>
</dbReference>
<keyword evidence="2" id="KW-0479">Metal-binding</keyword>
<dbReference type="EMBL" id="AABF01000027">
    <property type="protein sequence ID" value="EAA24519.1"/>
    <property type="molecule type" value="Genomic_DNA"/>
</dbReference>
<evidence type="ECO:0000256" key="4">
    <source>
        <dbReference type="ARBA" id="ARBA00022833"/>
    </source>
</evidence>
<evidence type="ECO:0000256" key="1">
    <source>
        <dbReference type="ARBA" id="ARBA00006360"/>
    </source>
</evidence>
<evidence type="ECO:0000313" key="10">
    <source>
        <dbReference type="EMBL" id="EAA24519.1"/>
    </source>
</evidence>
<accession>Q7P6U1</accession>
<organism evidence="10 11">
    <name type="scientific">Fusobacterium vincentii ATCC 49256</name>
    <dbReference type="NCBI Taxonomy" id="209882"/>
    <lineage>
        <taxon>Bacteria</taxon>
        <taxon>Fusobacteriati</taxon>
        <taxon>Fusobacteriota</taxon>
        <taxon>Fusobacteriia</taxon>
        <taxon>Fusobacteriales</taxon>
        <taxon>Fusobacteriaceae</taxon>
        <taxon>Fusobacterium</taxon>
    </lineage>
</organism>
<dbReference type="GO" id="GO:0009360">
    <property type="term" value="C:DNA polymerase III complex"/>
    <property type="evidence" value="ECO:0007669"/>
    <property type="project" value="InterPro"/>
</dbReference>
<proteinExistence type="inferred from homology"/>
<evidence type="ECO:0000256" key="3">
    <source>
        <dbReference type="ARBA" id="ARBA00022741"/>
    </source>
</evidence>
<dbReference type="InterPro" id="IPR027417">
    <property type="entry name" value="P-loop_NTPase"/>
</dbReference>
<gene>
    <name evidence="8" type="primary">dnaX</name>
    <name evidence="10" type="ORF">FNV1600</name>
</gene>
<keyword evidence="3 8" id="KW-0547">Nucleotide-binding</keyword>
<comment type="function">
    <text evidence="8">DNA polymerase III is a complex, multichain enzyme responsible for most of the replicative synthesis in bacteria. This DNA polymerase also exhibits 3' to 5' exonuclease activity.</text>
</comment>
<dbReference type="PRINTS" id="PR00300">
    <property type="entry name" value="CLPPROTEASEA"/>
</dbReference>
<dbReference type="AlphaFoldDB" id="Q7P6U1"/>
<comment type="caution">
    <text evidence="10">The sequence shown here is derived from an EMBL/GenBank/DDBJ whole genome shotgun (WGS) entry which is preliminary data.</text>
</comment>
<dbReference type="Gene3D" id="1.10.8.60">
    <property type="match status" value="1"/>
</dbReference>
<dbReference type="InterPro" id="IPR050238">
    <property type="entry name" value="DNA_Rep/Repair_Clamp_Loader"/>
</dbReference>
<comment type="similarity">
    <text evidence="1 8">Belongs to the DnaX/STICHEL family.</text>
</comment>
<evidence type="ECO:0000256" key="8">
    <source>
        <dbReference type="RuleBase" id="RU364063"/>
    </source>
</evidence>
<name>Q7P6U1_FUSVC</name>
<keyword evidence="8" id="KW-0235">DNA replication</keyword>
<feature type="domain" description="AAA+ ATPase" evidence="9">
    <location>
        <begin position="42"/>
        <end position="184"/>
    </location>
</feature>
<evidence type="ECO:0000313" key="11">
    <source>
        <dbReference type="Proteomes" id="UP000006454"/>
    </source>
</evidence>
<dbReference type="InterPro" id="IPR001270">
    <property type="entry name" value="ClpA/B"/>
</dbReference>
<protein>
    <recommendedName>
        <fullName evidence="8">DNA polymerase III subunit gamma/tau</fullName>
        <ecNumber evidence="8">2.7.7.7</ecNumber>
    </recommendedName>
</protein>
<reference evidence="10 11" key="1">
    <citation type="journal article" date="2003" name="Genome Res.">
        <title>Genome analysis of F. nucleatum sub spp vincentii and its comparison with the genome of F. nucleatum ATCC 25586.</title>
        <authorList>
            <person name="Kapatral V."/>
            <person name="Ivanova N."/>
            <person name="Anderson I."/>
            <person name="Reznik G."/>
            <person name="Bhattacharyya A."/>
            <person name="Gardner W.L."/>
            <person name="Mikhailova N."/>
            <person name="Lapidus A."/>
            <person name="Larsen N."/>
            <person name="D'Souza M."/>
            <person name="Walunas T."/>
            <person name="Haselkorn R."/>
            <person name="Overbeek R."/>
            <person name="Kyrpides N."/>
        </authorList>
    </citation>
    <scope>NUCLEOTIDE SEQUENCE [LARGE SCALE GENOMIC DNA]</scope>
    <source>
        <strain evidence="10 11">ATCC 49256</strain>
    </source>
</reference>
<dbReference type="EC" id="2.7.7.7" evidence="8"/>
<evidence type="ECO:0000256" key="7">
    <source>
        <dbReference type="ARBA" id="ARBA00049244"/>
    </source>
</evidence>
<evidence type="ECO:0000256" key="6">
    <source>
        <dbReference type="ARBA" id="ARBA00022932"/>
    </source>
</evidence>
<keyword evidence="8 10" id="KW-0548">Nucleotidyltransferase</keyword>
<dbReference type="InterPro" id="IPR003593">
    <property type="entry name" value="AAA+_ATPase"/>
</dbReference>
<dbReference type="PANTHER" id="PTHR11669">
    <property type="entry name" value="REPLICATION FACTOR C / DNA POLYMERASE III GAMMA-TAU SUBUNIT"/>
    <property type="match status" value="1"/>
</dbReference>
<evidence type="ECO:0000256" key="2">
    <source>
        <dbReference type="ARBA" id="ARBA00022723"/>
    </source>
</evidence>
<dbReference type="NCBIfam" id="TIGR02397">
    <property type="entry name" value="dnaX_nterm"/>
    <property type="match status" value="1"/>
</dbReference>